<keyword evidence="2" id="KW-1185">Reference proteome</keyword>
<evidence type="ECO:0000313" key="3">
    <source>
        <dbReference type="WBParaSite" id="PSAMB.scaffold1065size36429.g10717.t1"/>
    </source>
</evidence>
<feature type="region of interest" description="Disordered" evidence="1">
    <location>
        <begin position="1"/>
        <end position="90"/>
    </location>
</feature>
<proteinExistence type="predicted"/>
<dbReference type="AlphaFoldDB" id="A0A914UL57"/>
<reference evidence="3" key="1">
    <citation type="submission" date="2022-11" db="UniProtKB">
        <authorList>
            <consortium name="WormBaseParasite"/>
        </authorList>
    </citation>
    <scope>IDENTIFICATION</scope>
</reference>
<dbReference type="Proteomes" id="UP000887566">
    <property type="component" value="Unplaced"/>
</dbReference>
<evidence type="ECO:0000313" key="2">
    <source>
        <dbReference type="Proteomes" id="UP000887566"/>
    </source>
</evidence>
<feature type="compositionally biased region" description="Low complexity" evidence="1">
    <location>
        <begin position="13"/>
        <end position="28"/>
    </location>
</feature>
<organism evidence="2 3">
    <name type="scientific">Plectus sambesii</name>
    <dbReference type="NCBI Taxonomy" id="2011161"/>
    <lineage>
        <taxon>Eukaryota</taxon>
        <taxon>Metazoa</taxon>
        <taxon>Ecdysozoa</taxon>
        <taxon>Nematoda</taxon>
        <taxon>Chromadorea</taxon>
        <taxon>Plectida</taxon>
        <taxon>Plectina</taxon>
        <taxon>Plectoidea</taxon>
        <taxon>Plectidae</taxon>
        <taxon>Plectus</taxon>
    </lineage>
</organism>
<protein>
    <submittedName>
        <fullName evidence="3">Uncharacterized protein</fullName>
    </submittedName>
</protein>
<dbReference type="WBParaSite" id="PSAMB.scaffold1065size36429.g10717.t1">
    <property type="protein sequence ID" value="PSAMB.scaffold1065size36429.g10717.t1"/>
    <property type="gene ID" value="PSAMB.scaffold1065size36429.g10717"/>
</dbReference>
<name>A0A914UL57_9BILA</name>
<sequence>MDCDAGVDDDIHSSGSSSRNSGSSSNSNVAAPVRRAQSSFSGVRPARRRRCYGGGRTSRRRPQRLSCCTSGESLKRRRISDGRKNGRPTGAGEILRAFANTGYPATHLIVPISGDQASGVLSYALTGAEKGASAPIAADDDDDDRPLAVVARARWPPRSMARPSLTISAQHAPPASL</sequence>
<accession>A0A914UL57</accession>
<evidence type="ECO:0000256" key="1">
    <source>
        <dbReference type="SAM" id="MobiDB-lite"/>
    </source>
</evidence>
<feature type="compositionally biased region" description="Basic residues" evidence="1">
    <location>
        <begin position="45"/>
        <end position="63"/>
    </location>
</feature>